<dbReference type="FunFam" id="3.20.20.80:FF:000004">
    <property type="entry name" value="Beta-glucosidase 6-phospho-beta-glucosidase"/>
    <property type="match status" value="1"/>
</dbReference>
<dbReference type="InterPro" id="IPR017853">
    <property type="entry name" value="GH"/>
</dbReference>
<name>A0AB35UPU5_9FIRM</name>
<dbReference type="GO" id="GO:0005829">
    <property type="term" value="C:cytosol"/>
    <property type="evidence" value="ECO:0007669"/>
    <property type="project" value="TreeGrafter"/>
</dbReference>
<sequence>MMGFPKNFLWGGATAAVQCEGAYDEAGKGLNVADIQICYTRETKQGNTNYTRALLKERIEDVTQAETKNYYPKHQAVDFYHRYKEYIQWMKEAGFKAFRMSINWSRIFPTGLESEPNEAGLQFYDELFDELLSNGIEPIVTLTHYDMPLGIVTQCQGWYGRATIDHYVRFATVCLKRYASKVNYWIVINQINLIFGESFSSLGMVMDEYEDFTAAKYQAVHNEFIASALIKQAAKQIKPTLQIGMMLADQMTYAKTCDPQNVAVAIEKNRMKDYFFADVELRGAYPGYAKDYFKRNNIQIVMADGDEELLKQNTMDFLAVAYYYSHCVDENGARCENPYTKASQWGWTIDPIGIYNAMSQYWDRYQVPMMIAENGIGVEEVPDAQGKIHDDYRIDYQRRHIEQLKRLMDEEVNLFAYTMWSPFDIVSGNSCEMEKRYGLLYVDKDNQGQGSGKILPKDSYYWYRDVIASNGEKL</sequence>
<dbReference type="Gene3D" id="3.20.20.80">
    <property type="entry name" value="Glycosidases"/>
    <property type="match status" value="1"/>
</dbReference>
<dbReference type="GO" id="GO:0016052">
    <property type="term" value="P:carbohydrate catabolic process"/>
    <property type="evidence" value="ECO:0007669"/>
    <property type="project" value="TreeGrafter"/>
</dbReference>
<proteinExistence type="inferred from homology"/>
<dbReference type="SUPFAM" id="SSF51445">
    <property type="entry name" value="(Trans)glycosidases"/>
    <property type="match status" value="1"/>
</dbReference>
<accession>A0AB35UPU5</accession>
<dbReference type="EMBL" id="JALDAW010000016">
    <property type="protein sequence ID" value="MDY5168808.1"/>
    <property type="molecule type" value="Genomic_DNA"/>
</dbReference>
<comment type="similarity">
    <text evidence="1 4">Belongs to the glycosyl hydrolase 1 family.</text>
</comment>
<evidence type="ECO:0000256" key="2">
    <source>
        <dbReference type="ARBA" id="ARBA00022801"/>
    </source>
</evidence>
<dbReference type="GO" id="GO:0008422">
    <property type="term" value="F:beta-glucosidase activity"/>
    <property type="evidence" value="ECO:0007669"/>
    <property type="project" value="TreeGrafter"/>
</dbReference>
<reference evidence="5" key="1">
    <citation type="submission" date="2022-03" db="EMBL/GenBank/DDBJ databases">
        <title>First case of bacteraemia caused by Dielma fastidiosa in a patient hospitalised with diverticulitis.</title>
        <authorList>
            <person name="Forman-Ankjaer B."/>
            <person name="Hvid-Jensen F."/>
            <person name="Kobel C.M."/>
            <person name="Greve T."/>
        </authorList>
    </citation>
    <scope>NUCLEOTIDE SEQUENCE</scope>
    <source>
        <strain evidence="5">AUH_DF_2021</strain>
    </source>
</reference>
<dbReference type="PANTHER" id="PTHR10353:SF122">
    <property type="entry name" value="6-PHOSPHO-BETA-GLUCOSIDASE ASCB-RELATED"/>
    <property type="match status" value="1"/>
</dbReference>
<organism evidence="5 6">
    <name type="scientific">Dielma fastidiosa</name>
    <dbReference type="NCBI Taxonomy" id="1034346"/>
    <lineage>
        <taxon>Bacteria</taxon>
        <taxon>Bacillati</taxon>
        <taxon>Bacillota</taxon>
        <taxon>Erysipelotrichia</taxon>
        <taxon>Erysipelotrichales</taxon>
        <taxon>Erysipelotrichaceae</taxon>
        <taxon>Dielma</taxon>
    </lineage>
</organism>
<dbReference type="Pfam" id="PF00232">
    <property type="entry name" value="Glyco_hydro_1"/>
    <property type="match status" value="1"/>
</dbReference>
<comment type="caution">
    <text evidence="5">The sequence shown here is derived from an EMBL/GenBank/DDBJ whole genome shotgun (WGS) entry which is preliminary data.</text>
</comment>
<evidence type="ECO:0000256" key="4">
    <source>
        <dbReference type="RuleBase" id="RU003690"/>
    </source>
</evidence>
<evidence type="ECO:0000256" key="1">
    <source>
        <dbReference type="ARBA" id="ARBA00010838"/>
    </source>
</evidence>
<dbReference type="PRINTS" id="PR00131">
    <property type="entry name" value="GLHYDRLASE1"/>
</dbReference>
<dbReference type="PANTHER" id="PTHR10353">
    <property type="entry name" value="GLYCOSYL HYDROLASE"/>
    <property type="match status" value="1"/>
</dbReference>
<gene>
    <name evidence="5" type="ORF">MQE39_11850</name>
</gene>
<evidence type="ECO:0000313" key="5">
    <source>
        <dbReference type="EMBL" id="MDY5168808.1"/>
    </source>
</evidence>
<dbReference type="InterPro" id="IPR001360">
    <property type="entry name" value="Glyco_hydro_1"/>
</dbReference>
<protein>
    <submittedName>
        <fullName evidence="5">Glycoside hydrolase family 1 protein</fullName>
    </submittedName>
</protein>
<evidence type="ECO:0000256" key="3">
    <source>
        <dbReference type="ARBA" id="ARBA00023295"/>
    </source>
</evidence>
<dbReference type="Proteomes" id="UP001276902">
    <property type="component" value="Unassembled WGS sequence"/>
</dbReference>
<keyword evidence="3" id="KW-0326">Glycosidase</keyword>
<dbReference type="AlphaFoldDB" id="A0AB35UPU5"/>
<evidence type="ECO:0000313" key="6">
    <source>
        <dbReference type="Proteomes" id="UP001276902"/>
    </source>
</evidence>
<keyword evidence="2 5" id="KW-0378">Hydrolase</keyword>